<name>A0ABX5LQL7_9GAMM</name>
<dbReference type="RefSeq" id="WP_110189669.1">
    <property type="nucleotide sequence ID" value="NZ_CP177354.1"/>
</dbReference>
<keyword evidence="1" id="KW-0812">Transmembrane</keyword>
<sequence>MVELLLVFFVGGMLSLAFTLGIFSTISVSLVGICLTMLLTAVVLCLFMERFYYYRLNKIKEELALD</sequence>
<evidence type="ECO:0000256" key="1">
    <source>
        <dbReference type="SAM" id="Phobius"/>
    </source>
</evidence>
<protein>
    <submittedName>
        <fullName evidence="2">Uncharacterized protein</fullName>
    </submittedName>
</protein>
<proteinExistence type="predicted"/>
<dbReference type="EMBL" id="LAPT01000136">
    <property type="protein sequence ID" value="PXF28960.1"/>
    <property type="molecule type" value="Genomic_DNA"/>
</dbReference>
<dbReference type="Proteomes" id="UP000248090">
    <property type="component" value="Unassembled WGS sequence"/>
</dbReference>
<evidence type="ECO:0000313" key="2">
    <source>
        <dbReference type="EMBL" id="PXF28960.1"/>
    </source>
</evidence>
<keyword evidence="3" id="KW-1185">Reference proteome</keyword>
<feature type="transmembrane region" description="Helical" evidence="1">
    <location>
        <begin position="29"/>
        <end position="48"/>
    </location>
</feature>
<gene>
    <name evidence="2" type="ORF">WH50_23410</name>
</gene>
<keyword evidence="1" id="KW-1133">Transmembrane helix</keyword>
<organism evidence="2 3">
    <name type="scientific">Pokkaliibacter plantistimulans</name>
    <dbReference type="NCBI Taxonomy" id="1635171"/>
    <lineage>
        <taxon>Bacteria</taxon>
        <taxon>Pseudomonadati</taxon>
        <taxon>Pseudomonadota</taxon>
        <taxon>Gammaproteobacteria</taxon>
        <taxon>Oceanospirillales</taxon>
        <taxon>Balneatrichaceae</taxon>
        <taxon>Pokkaliibacter</taxon>
    </lineage>
</organism>
<accession>A0ABX5LQL7</accession>
<keyword evidence="1" id="KW-0472">Membrane</keyword>
<reference evidence="2 3" key="1">
    <citation type="submission" date="2015-03" db="EMBL/GenBank/DDBJ databases">
        <authorList>
            <person name="Krishnan R."/>
            <person name="Midha S."/>
            <person name="Patil P.B."/>
            <person name="Rameshkumar N."/>
        </authorList>
    </citation>
    <scope>NUCLEOTIDE SEQUENCE [LARGE SCALE GENOMIC DNA]</scope>
    <source>
        <strain evidence="2 3">L1E11</strain>
    </source>
</reference>
<evidence type="ECO:0000313" key="3">
    <source>
        <dbReference type="Proteomes" id="UP000248090"/>
    </source>
</evidence>
<comment type="caution">
    <text evidence="2">The sequence shown here is derived from an EMBL/GenBank/DDBJ whole genome shotgun (WGS) entry which is preliminary data.</text>
</comment>